<reference evidence="11 12" key="1">
    <citation type="submission" date="2019-03" db="EMBL/GenBank/DDBJ databases">
        <title>Freshwater and sediment microbial communities from various areas in North America, analyzing microbe dynamics in response to fracking.</title>
        <authorList>
            <person name="Lamendella R."/>
        </authorList>
    </citation>
    <scope>NUCLEOTIDE SEQUENCE [LARGE SCALE GENOMIC DNA]</scope>
    <source>
        <strain evidence="11 12">175.2</strain>
    </source>
</reference>
<evidence type="ECO:0000313" key="11">
    <source>
        <dbReference type="EMBL" id="TCT39069.1"/>
    </source>
</evidence>
<proteinExistence type="inferred from homology"/>
<evidence type="ECO:0000256" key="9">
    <source>
        <dbReference type="RuleBase" id="RU369079"/>
    </source>
</evidence>
<keyword evidence="5 9" id="KW-0812">Transmembrane</keyword>
<evidence type="ECO:0000256" key="8">
    <source>
        <dbReference type="ARBA" id="ARBA00038436"/>
    </source>
</evidence>
<feature type="transmembrane region" description="Helical" evidence="9">
    <location>
        <begin position="47"/>
        <end position="64"/>
    </location>
</feature>
<dbReference type="Pfam" id="PF04290">
    <property type="entry name" value="DctQ"/>
    <property type="match status" value="1"/>
</dbReference>
<dbReference type="GO" id="GO:0022857">
    <property type="term" value="F:transmembrane transporter activity"/>
    <property type="evidence" value="ECO:0007669"/>
    <property type="project" value="UniProtKB-UniRule"/>
</dbReference>
<comment type="function">
    <text evidence="9">Part of the tripartite ATP-independent periplasmic (TRAP) transport system.</text>
</comment>
<evidence type="ECO:0000256" key="1">
    <source>
        <dbReference type="ARBA" id="ARBA00004429"/>
    </source>
</evidence>
<dbReference type="GO" id="GO:0005886">
    <property type="term" value="C:plasma membrane"/>
    <property type="evidence" value="ECO:0007669"/>
    <property type="project" value="UniProtKB-SubCell"/>
</dbReference>
<dbReference type="RefSeq" id="WP_132311354.1">
    <property type="nucleotide sequence ID" value="NZ_SMAR01000014.1"/>
</dbReference>
<accession>A0A4R3NRH6</accession>
<dbReference type="PANTHER" id="PTHR35011">
    <property type="entry name" value="2,3-DIKETO-L-GULONATE TRAP TRANSPORTER SMALL PERMEASE PROTEIN YIAM"/>
    <property type="match status" value="1"/>
</dbReference>
<dbReference type="Proteomes" id="UP000295097">
    <property type="component" value="Unassembled WGS sequence"/>
</dbReference>
<keyword evidence="6 9" id="KW-1133">Transmembrane helix</keyword>
<keyword evidence="7 9" id="KW-0472">Membrane</keyword>
<feature type="transmembrane region" description="Helical" evidence="9">
    <location>
        <begin position="85"/>
        <end position="107"/>
    </location>
</feature>
<evidence type="ECO:0000256" key="3">
    <source>
        <dbReference type="ARBA" id="ARBA00022475"/>
    </source>
</evidence>
<name>A0A4R3NRH6_9HYPH</name>
<evidence type="ECO:0000256" key="5">
    <source>
        <dbReference type="ARBA" id="ARBA00022692"/>
    </source>
</evidence>
<feature type="transmembrane region" description="Helical" evidence="9">
    <location>
        <begin position="127"/>
        <end position="149"/>
    </location>
</feature>
<sequence length="170" mass="18392">MRALRRLLDAVVGTACCVVLATMVAVLAWQVFSRYVLNAPSTFSEEFLRFGVIWMSLLGAAYSAGKGTHMAIDLVTEMAHGKSRLILRALVPASFMIFSVLVLIVGGMRGVDIAAGQHSPVLRVPMALVYASLPVSGVFIFLYSVLNLIDVLFGEREFPDQVEKITAAGD</sequence>
<dbReference type="EMBL" id="SMAR01000014">
    <property type="protein sequence ID" value="TCT39069.1"/>
    <property type="molecule type" value="Genomic_DNA"/>
</dbReference>
<keyword evidence="4 9" id="KW-0997">Cell inner membrane</keyword>
<comment type="subcellular location">
    <subcellularLocation>
        <location evidence="1 9">Cell inner membrane</location>
        <topology evidence="1 9">Multi-pass membrane protein</topology>
    </subcellularLocation>
</comment>
<gene>
    <name evidence="11" type="ORF">EDC90_101434</name>
</gene>
<evidence type="ECO:0000256" key="7">
    <source>
        <dbReference type="ARBA" id="ARBA00023136"/>
    </source>
</evidence>
<evidence type="ECO:0000256" key="4">
    <source>
        <dbReference type="ARBA" id="ARBA00022519"/>
    </source>
</evidence>
<keyword evidence="12" id="KW-1185">Reference proteome</keyword>
<dbReference type="AlphaFoldDB" id="A0A4R3NRH6"/>
<evidence type="ECO:0000256" key="6">
    <source>
        <dbReference type="ARBA" id="ARBA00022989"/>
    </source>
</evidence>
<feature type="transmembrane region" description="Helical" evidence="9">
    <location>
        <begin position="7"/>
        <end position="32"/>
    </location>
</feature>
<comment type="subunit">
    <text evidence="9">The complex comprises the extracytoplasmic solute receptor protein and the two transmembrane proteins.</text>
</comment>
<dbReference type="GO" id="GO:0015740">
    <property type="term" value="P:C4-dicarboxylate transport"/>
    <property type="evidence" value="ECO:0007669"/>
    <property type="project" value="TreeGrafter"/>
</dbReference>
<dbReference type="InterPro" id="IPR055348">
    <property type="entry name" value="DctQ"/>
</dbReference>
<organism evidence="11 12">
    <name type="scientific">Martelella mediterranea</name>
    <dbReference type="NCBI Taxonomy" id="293089"/>
    <lineage>
        <taxon>Bacteria</taxon>
        <taxon>Pseudomonadati</taxon>
        <taxon>Pseudomonadota</taxon>
        <taxon>Alphaproteobacteria</taxon>
        <taxon>Hyphomicrobiales</taxon>
        <taxon>Aurantimonadaceae</taxon>
        <taxon>Martelella</taxon>
    </lineage>
</organism>
<dbReference type="InterPro" id="IPR007387">
    <property type="entry name" value="TRAP_DctQ"/>
</dbReference>
<dbReference type="OrthoDB" id="4964541at2"/>
<comment type="caution">
    <text evidence="11">The sequence shown here is derived from an EMBL/GenBank/DDBJ whole genome shotgun (WGS) entry which is preliminary data.</text>
</comment>
<evidence type="ECO:0000313" key="12">
    <source>
        <dbReference type="Proteomes" id="UP000295097"/>
    </source>
</evidence>
<feature type="domain" description="Tripartite ATP-independent periplasmic transporters DctQ component" evidence="10">
    <location>
        <begin position="23"/>
        <end position="152"/>
    </location>
</feature>
<comment type="similarity">
    <text evidence="8 9">Belongs to the TRAP transporter small permease family.</text>
</comment>
<protein>
    <recommendedName>
        <fullName evidence="9">TRAP transporter small permease protein</fullName>
    </recommendedName>
</protein>
<evidence type="ECO:0000259" key="10">
    <source>
        <dbReference type="Pfam" id="PF04290"/>
    </source>
</evidence>
<keyword evidence="2 9" id="KW-0813">Transport</keyword>
<keyword evidence="3" id="KW-1003">Cell membrane</keyword>
<evidence type="ECO:0000256" key="2">
    <source>
        <dbReference type="ARBA" id="ARBA00022448"/>
    </source>
</evidence>
<dbReference type="PANTHER" id="PTHR35011:SF2">
    <property type="entry name" value="2,3-DIKETO-L-GULONATE TRAP TRANSPORTER SMALL PERMEASE PROTEIN YIAM"/>
    <property type="match status" value="1"/>
</dbReference>